<dbReference type="Proteomes" id="UP000694005">
    <property type="component" value="Chromosome A01"/>
</dbReference>
<evidence type="ECO:0000256" key="6">
    <source>
        <dbReference type="ARBA" id="ARBA00023163"/>
    </source>
</evidence>
<proteinExistence type="inferred from homology"/>
<dbReference type="Pfam" id="PF00447">
    <property type="entry name" value="HSF_DNA-bind"/>
    <property type="match status" value="1"/>
</dbReference>
<organism evidence="13">
    <name type="scientific">Brassica campestris</name>
    <name type="common">Field mustard</name>
    <dbReference type="NCBI Taxonomy" id="3711"/>
    <lineage>
        <taxon>Eukaryota</taxon>
        <taxon>Viridiplantae</taxon>
        <taxon>Streptophyta</taxon>
        <taxon>Embryophyta</taxon>
        <taxon>Tracheophyta</taxon>
        <taxon>Spermatophyta</taxon>
        <taxon>Magnoliopsida</taxon>
        <taxon>eudicotyledons</taxon>
        <taxon>Gunneridae</taxon>
        <taxon>Pentapetalae</taxon>
        <taxon>rosids</taxon>
        <taxon>malvids</taxon>
        <taxon>Brassicales</taxon>
        <taxon>Brassicaceae</taxon>
        <taxon>Brassiceae</taxon>
        <taxon>Brassica</taxon>
    </lineage>
</organism>
<dbReference type="GO" id="GO:0003700">
    <property type="term" value="F:DNA-binding transcription factor activity"/>
    <property type="evidence" value="ECO:0007669"/>
    <property type="project" value="InterPro"/>
</dbReference>
<evidence type="ECO:0000256" key="9">
    <source>
        <dbReference type="SAM" id="Coils"/>
    </source>
</evidence>
<keyword evidence="4" id="KW-0346">Stress response</keyword>
<dbReference type="InterPro" id="IPR036390">
    <property type="entry name" value="WH_DNA-bd_sf"/>
</dbReference>
<dbReference type="GO" id="GO:0043565">
    <property type="term" value="F:sequence-specific DNA binding"/>
    <property type="evidence" value="ECO:0007669"/>
    <property type="project" value="InterPro"/>
</dbReference>
<keyword evidence="2" id="KW-0597">Phosphoprotein</keyword>
<comment type="similarity">
    <text evidence="8">Belongs to the HSF family. Class A subfamily.</text>
</comment>
<dbReference type="InterPro" id="IPR000232">
    <property type="entry name" value="HSF_DNA-bd"/>
</dbReference>
<evidence type="ECO:0000256" key="8">
    <source>
        <dbReference type="ARBA" id="ARBA00061350"/>
    </source>
</evidence>
<dbReference type="EMBL" id="LS974617">
    <property type="protein sequence ID" value="CAG7887013.1"/>
    <property type="molecule type" value="Genomic_DNA"/>
</dbReference>
<dbReference type="PANTHER" id="PTHR10015:SF430">
    <property type="entry name" value="HSF-TYPE DNA-BINDING DOMAIN-CONTAINING PROTEIN"/>
    <property type="match status" value="1"/>
</dbReference>
<feature type="region of interest" description="Disordered" evidence="10">
    <location>
        <begin position="343"/>
        <end position="369"/>
    </location>
</feature>
<keyword evidence="6" id="KW-0804">Transcription</keyword>
<name>A0A3P5ZED9_BRACM</name>
<dbReference type="PANTHER" id="PTHR10015">
    <property type="entry name" value="HEAT SHOCK TRANSCRIPTION FACTOR"/>
    <property type="match status" value="1"/>
</dbReference>
<dbReference type="AlphaFoldDB" id="A0A3P5ZED9"/>
<evidence type="ECO:0000313" key="13">
    <source>
        <dbReference type="EMBL" id="VDC74535.1"/>
    </source>
</evidence>
<keyword evidence="9" id="KW-0175">Coiled coil</keyword>
<dbReference type="PRINTS" id="PR00056">
    <property type="entry name" value="HSFDOMAIN"/>
</dbReference>
<evidence type="ECO:0000256" key="7">
    <source>
        <dbReference type="ARBA" id="ARBA00023242"/>
    </source>
</evidence>
<dbReference type="FunFam" id="1.10.10.10:FF:000057">
    <property type="entry name" value="Heat shock transcription factor 1"/>
    <property type="match status" value="1"/>
</dbReference>
<accession>A0A3P5ZED9</accession>
<evidence type="ECO:0000259" key="11">
    <source>
        <dbReference type="SMART" id="SM00415"/>
    </source>
</evidence>
<evidence type="ECO:0000256" key="10">
    <source>
        <dbReference type="SAM" id="MobiDB-lite"/>
    </source>
</evidence>
<dbReference type="Gene3D" id="1.10.10.10">
    <property type="entry name" value="Winged helix-like DNA-binding domain superfamily/Winged helix DNA-binding domain"/>
    <property type="match status" value="1"/>
</dbReference>
<evidence type="ECO:0000256" key="1">
    <source>
        <dbReference type="ARBA" id="ARBA00004123"/>
    </source>
</evidence>
<dbReference type="InterPro" id="IPR036388">
    <property type="entry name" value="WH-like_DNA-bd_sf"/>
</dbReference>
<dbReference type="EMBL" id="LR031571">
    <property type="protein sequence ID" value="VDC74535.1"/>
    <property type="molecule type" value="Genomic_DNA"/>
</dbReference>
<evidence type="ECO:0000256" key="2">
    <source>
        <dbReference type="ARBA" id="ARBA00022553"/>
    </source>
</evidence>
<dbReference type="GO" id="GO:0005634">
    <property type="term" value="C:nucleus"/>
    <property type="evidence" value="ECO:0007669"/>
    <property type="project" value="UniProtKB-SubCell"/>
</dbReference>
<reference evidence="13" key="1">
    <citation type="submission" date="2018-11" db="EMBL/GenBank/DDBJ databases">
        <authorList>
            <consortium name="Genoscope - CEA"/>
            <person name="William W."/>
        </authorList>
    </citation>
    <scope>NUCLEOTIDE SEQUENCE</scope>
</reference>
<keyword evidence="3" id="KW-0805">Transcription regulation</keyword>
<keyword evidence="5" id="KW-0238">DNA-binding</keyword>
<gene>
    <name evidence="13" type="ORF">BRAA01T01037Z</name>
    <name evidence="12" type="ORF">BRAPAZ1V2_A01P10890.2</name>
</gene>
<feature type="domain" description="HSF-type DNA-binding" evidence="11">
    <location>
        <begin position="12"/>
        <end position="105"/>
    </location>
</feature>
<comment type="subcellular location">
    <subcellularLocation>
        <location evidence="1">Nucleus</location>
    </subcellularLocation>
</comment>
<dbReference type="Gramene" id="A01p10890.2_BraZ1">
    <property type="protein sequence ID" value="A01p10890.2_BraZ1.CDS"/>
    <property type="gene ID" value="A01g10890.2_BraZ1"/>
</dbReference>
<feature type="compositionally biased region" description="Basic and acidic residues" evidence="10">
    <location>
        <begin position="349"/>
        <end position="367"/>
    </location>
</feature>
<dbReference type="SUPFAM" id="SSF46785">
    <property type="entry name" value="Winged helix' DNA-binding domain"/>
    <property type="match status" value="1"/>
</dbReference>
<evidence type="ECO:0000313" key="12">
    <source>
        <dbReference type="EMBL" id="CAG7887013.1"/>
    </source>
</evidence>
<evidence type="ECO:0000256" key="5">
    <source>
        <dbReference type="ARBA" id="ARBA00023125"/>
    </source>
</evidence>
<protein>
    <recommendedName>
        <fullName evidence="11">HSF-type DNA-binding domain-containing protein</fullName>
    </recommendedName>
</protein>
<sequence length="517" mass="58442">MDESNHGGSSSSLPPFLTKTYEMVDDSSSDSIVSWSQSNRSFIVWNPPEFSRDLLPRFFKHNNFSSFIRQLNTYGFRKADPEQWEFANDDFVRGQPHLMKNIHRRKPVHSHSLPNLQAQQNALTDSERQRMSSQIERLTKEKEGLLQKLHRQEQERDVFEQQVKKLKDQLQHMEKRQKTMDSYVSQVMETPELALNLSPCLPETNERKRRLPRMLEDNQTCVVVREEGSTSASDETEHQVEELESSIAVWENLVSVSDDSCEGMAQSTGSMMILDVDDSSTCPESPPLSCIQLSIDTCPKSPPSQKIIDMNSDVSKEQNIVDPTPPPPETGVNDVFWQQLLTENPGSAEQREVQPEKKEDKGEDPKIKLGTARININAPFLDNPYLSPHHLASLTQSTPCPPSLHSSAAATASQDSTLLVVLTSSHRLLQTRLRPWSLRHLGDMHKIVSLTISDANLSSTPISHSSIYPKNPPTLITQLSNFEALKLSSETISHEIPNNTSYLISLKNLFLRCHSRS</sequence>
<dbReference type="SUPFAM" id="SSF52058">
    <property type="entry name" value="L domain-like"/>
    <property type="match status" value="1"/>
</dbReference>
<evidence type="ECO:0000256" key="4">
    <source>
        <dbReference type="ARBA" id="ARBA00023016"/>
    </source>
</evidence>
<evidence type="ECO:0000256" key="3">
    <source>
        <dbReference type="ARBA" id="ARBA00023015"/>
    </source>
</evidence>
<dbReference type="SMART" id="SM00415">
    <property type="entry name" value="HSF"/>
    <property type="match status" value="1"/>
</dbReference>
<keyword evidence="7" id="KW-0539">Nucleus</keyword>
<feature type="coiled-coil region" evidence="9">
    <location>
        <begin position="128"/>
        <end position="176"/>
    </location>
</feature>